<proteinExistence type="predicted"/>
<keyword evidence="3" id="KW-1185">Reference proteome</keyword>
<organism evidence="2 3">
    <name type="scientific">Cuscuta epithymum</name>
    <dbReference type="NCBI Taxonomy" id="186058"/>
    <lineage>
        <taxon>Eukaryota</taxon>
        <taxon>Viridiplantae</taxon>
        <taxon>Streptophyta</taxon>
        <taxon>Embryophyta</taxon>
        <taxon>Tracheophyta</taxon>
        <taxon>Spermatophyta</taxon>
        <taxon>Magnoliopsida</taxon>
        <taxon>eudicotyledons</taxon>
        <taxon>Gunneridae</taxon>
        <taxon>Pentapetalae</taxon>
        <taxon>asterids</taxon>
        <taxon>lamiids</taxon>
        <taxon>Solanales</taxon>
        <taxon>Convolvulaceae</taxon>
        <taxon>Cuscuteae</taxon>
        <taxon>Cuscuta</taxon>
        <taxon>Cuscuta subgen. Cuscuta</taxon>
    </lineage>
</organism>
<dbReference type="Proteomes" id="UP001152523">
    <property type="component" value="Unassembled WGS sequence"/>
</dbReference>
<comment type="caution">
    <text evidence="2">The sequence shown here is derived from an EMBL/GenBank/DDBJ whole genome shotgun (WGS) entry which is preliminary data.</text>
</comment>
<name>A0AAV0CXI1_9ASTE</name>
<gene>
    <name evidence="2" type="ORF">CEPIT_LOCUS9290</name>
</gene>
<evidence type="ECO:0000313" key="3">
    <source>
        <dbReference type="Proteomes" id="UP001152523"/>
    </source>
</evidence>
<protein>
    <recommendedName>
        <fullName evidence="1">Reverse transcriptase zinc-binding domain-containing protein</fullName>
    </recommendedName>
</protein>
<accession>A0AAV0CXI1</accession>
<evidence type="ECO:0000313" key="2">
    <source>
        <dbReference type="EMBL" id="CAH9085462.1"/>
    </source>
</evidence>
<dbReference type="Pfam" id="PF13966">
    <property type="entry name" value="zf-RVT"/>
    <property type="match status" value="1"/>
</dbReference>
<evidence type="ECO:0000259" key="1">
    <source>
        <dbReference type="Pfam" id="PF13966"/>
    </source>
</evidence>
<sequence length="276" mass="31554">MCRVLKARYYPKSSFLESNLGNNPSFIWRSIFETLGILKENIRRRVGNGVDVQVWADAWLAGNRCERVTSPKPLYVSDMNVAALRDSSGKKWNYERINSIFNNEDKERILSIPISHHNKKDSYWWCGEENGNAYVKSCYRLLMGNILNLEVLPKFKYLVWQMIDGSMPAVDNLRRKGVQIVGGCKLCGDGDESLDHVVRVCLWAKQVWDQAGIGVDLVNSVEDWMRGKLESGSPKEKEKFVSLLWSIWKRRNNVVRKDKKESASCVLNAATSMAEG</sequence>
<dbReference type="AlphaFoldDB" id="A0AAV0CXI1"/>
<dbReference type="InterPro" id="IPR026960">
    <property type="entry name" value="RVT-Znf"/>
</dbReference>
<feature type="domain" description="Reverse transcriptase zinc-binding" evidence="1">
    <location>
        <begin position="146"/>
        <end position="208"/>
    </location>
</feature>
<dbReference type="EMBL" id="CAMAPF010000051">
    <property type="protein sequence ID" value="CAH9085462.1"/>
    <property type="molecule type" value="Genomic_DNA"/>
</dbReference>
<reference evidence="2" key="1">
    <citation type="submission" date="2022-07" db="EMBL/GenBank/DDBJ databases">
        <authorList>
            <person name="Macas J."/>
            <person name="Novak P."/>
            <person name="Neumann P."/>
        </authorList>
    </citation>
    <scope>NUCLEOTIDE SEQUENCE</scope>
</reference>